<evidence type="ECO:0000313" key="3">
    <source>
        <dbReference type="Proteomes" id="UP000081671"/>
    </source>
</evidence>
<keyword evidence="3" id="KW-1185">Reference proteome</keyword>
<dbReference type="InterPro" id="IPR043129">
    <property type="entry name" value="ATPase_NBD"/>
</dbReference>
<dbReference type="AlphaFoldDB" id="A0A1S3FC18"/>
<dbReference type="PRINTS" id="PR00190">
    <property type="entry name" value="ACTIN"/>
</dbReference>
<protein>
    <submittedName>
        <fullName evidence="4">Actin-related protein T1-like</fullName>
    </submittedName>
</protein>
<reference evidence="4" key="1">
    <citation type="submission" date="2025-08" db="UniProtKB">
        <authorList>
            <consortium name="RefSeq"/>
        </authorList>
    </citation>
    <scope>IDENTIFICATION</scope>
    <source>
        <tissue evidence="4">Kidney</tissue>
    </source>
</reference>
<dbReference type="PANTHER" id="PTHR11937">
    <property type="entry name" value="ACTIN"/>
    <property type="match status" value="1"/>
</dbReference>
<organism evidence="3 4">
    <name type="scientific">Dipodomys ordii</name>
    <name type="common">Ord's kangaroo rat</name>
    <dbReference type="NCBI Taxonomy" id="10020"/>
    <lineage>
        <taxon>Eukaryota</taxon>
        <taxon>Metazoa</taxon>
        <taxon>Chordata</taxon>
        <taxon>Craniata</taxon>
        <taxon>Vertebrata</taxon>
        <taxon>Euteleostomi</taxon>
        <taxon>Mammalia</taxon>
        <taxon>Eutheria</taxon>
        <taxon>Euarchontoglires</taxon>
        <taxon>Glires</taxon>
        <taxon>Rodentia</taxon>
        <taxon>Castorimorpha</taxon>
        <taxon>Heteromyidae</taxon>
        <taxon>Dipodomyinae</taxon>
        <taxon>Dipodomys</taxon>
    </lineage>
</organism>
<dbReference type="Proteomes" id="UP000081671">
    <property type="component" value="Unplaced"/>
</dbReference>
<accession>A0A1S3FC18</accession>
<dbReference type="InParanoid" id="A0A1S3FC18"/>
<dbReference type="OrthoDB" id="74201at2759"/>
<dbReference type="RefSeq" id="XP_012873574.1">
    <property type="nucleotide sequence ID" value="XM_013018120.1"/>
</dbReference>
<dbReference type="GeneID" id="105986986"/>
<gene>
    <name evidence="4" type="primary">LOC105986986</name>
</gene>
<dbReference type="SMART" id="SM00268">
    <property type="entry name" value="ACTIN"/>
    <property type="match status" value="1"/>
</dbReference>
<sequence>MFSIRELENPVVIFDIGSGLCKVGLTGENGPRLVINTVIGHHKFNVVSARANQKKYFVGEEAQRMHNSLCLHYPIERGLVTNWYDVEKLWHHLFELELGVKSNEHPLLMTEHSLNPRDTREKMLEIMFENFDVPAFYLFNHAVAALYASGNITGLVVDSGDGVTCTVAIYEGYSLPHTVSTLNLAGRDITEYFFHLLLFRGYNFPSIFNKTVGEDMKEKTCFVTMGPEEELQGKVLKQYKLPDGNIICLKDDLCKIHEVLFTPEQLRIKEPGISQMVSNTIMKCDMDIQNSMFPKIVLSRGNTLFPGLEARLRDELKSLVPTELPIEIVDSPQRCLSQWTGASIVASLSTFKQMCVTASDFIEFGKFVVQRKCF</sequence>
<name>A0A1S3FC18_DIPOR</name>
<dbReference type="SUPFAM" id="SSF53067">
    <property type="entry name" value="Actin-like ATPase domain"/>
    <property type="match status" value="2"/>
</dbReference>
<dbReference type="KEGG" id="dord:105986986"/>
<dbReference type="Gene3D" id="3.30.420.40">
    <property type="match status" value="2"/>
</dbReference>
<proteinExistence type="inferred from homology"/>
<dbReference type="Gene3D" id="3.90.640.10">
    <property type="entry name" value="Actin, Chain A, domain 4"/>
    <property type="match status" value="1"/>
</dbReference>
<dbReference type="Pfam" id="PF00022">
    <property type="entry name" value="Actin"/>
    <property type="match status" value="1"/>
</dbReference>
<evidence type="ECO:0000256" key="2">
    <source>
        <dbReference type="RuleBase" id="RU000487"/>
    </source>
</evidence>
<comment type="similarity">
    <text evidence="1 2">Belongs to the actin family.</text>
</comment>
<dbReference type="InterPro" id="IPR004000">
    <property type="entry name" value="Actin"/>
</dbReference>
<evidence type="ECO:0000256" key="1">
    <source>
        <dbReference type="ARBA" id="ARBA00006752"/>
    </source>
</evidence>
<dbReference type="FunFam" id="3.30.420.40:FF:000050">
    <property type="entry name" value="Actin, alpha skeletal muscle"/>
    <property type="match status" value="1"/>
</dbReference>
<evidence type="ECO:0000313" key="4">
    <source>
        <dbReference type="RefSeq" id="XP_012873574.1"/>
    </source>
</evidence>